<feature type="DNA-binding region" description="H-T-H motif" evidence="2">
    <location>
        <begin position="28"/>
        <end position="47"/>
    </location>
</feature>
<feature type="domain" description="HTH tetR-type" evidence="4">
    <location>
        <begin position="5"/>
        <end position="65"/>
    </location>
</feature>
<comment type="caution">
    <text evidence="5">The sequence shown here is derived from an EMBL/GenBank/DDBJ whole genome shotgun (WGS) entry which is preliminary data.</text>
</comment>
<dbReference type="AlphaFoldDB" id="A0A109B8R8"/>
<organism evidence="5 6">
    <name type="scientific">Hyphomicrobium sulfonivorans</name>
    <dbReference type="NCBI Taxonomy" id="121290"/>
    <lineage>
        <taxon>Bacteria</taxon>
        <taxon>Pseudomonadati</taxon>
        <taxon>Pseudomonadota</taxon>
        <taxon>Alphaproteobacteria</taxon>
        <taxon>Hyphomicrobiales</taxon>
        <taxon>Hyphomicrobiaceae</taxon>
        <taxon>Hyphomicrobium</taxon>
    </lineage>
</organism>
<keyword evidence="1 2" id="KW-0238">DNA-binding</keyword>
<reference evidence="5 6" key="1">
    <citation type="submission" date="2015-10" db="EMBL/GenBank/DDBJ databases">
        <title>Transcriptomic analysis of a linuron degrading triple-species bacterial consortium.</title>
        <authorList>
            <person name="Albers P."/>
        </authorList>
    </citation>
    <scope>NUCLEOTIDE SEQUENCE [LARGE SCALE GENOMIC DNA]</scope>
    <source>
        <strain evidence="5 6">WDL6</strain>
    </source>
</reference>
<evidence type="ECO:0000256" key="3">
    <source>
        <dbReference type="SAM" id="MobiDB-lite"/>
    </source>
</evidence>
<evidence type="ECO:0000259" key="4">
    <source>
        <dbReference type="PROSITE" id="PS50977"/>
    </source>
</evidence>
<proteinExistence type="predicted"/>
<dbReference type="PROSITE" id="PS50977">
    <property type="entry name" value="HTH_TETR_2"/>
    <property type="match status" value="1"/>
</dbReference>
<sequence>MIDQSTIKGRLVAAAIRLAAQSPWRDVTLTDIANSAGVSLVDLRNTFSSKGEVIAAFVRMIDDEVLAQTQFTQRGRAQTTEDGAPSQTSPRDALFEVIMARFDALGPYKAALRSIADSWTLDPAIAAAVARSQVWMLRAAGIGADGVEGRLRAGGLTGVYASVYRTWLTDDDPGLGKTMAVLDRRLRRGENVLKQADSAFGKLCGFARSCRGAVQRRSTTRDKAAANRTDEPTADDMENIPPGALS</sequence>
<evidence type="ECO:0000256" key="1">
    <source>
        <dbReference type="ARBA" id="ARBA00023125"/>
    </source>
</evidence>
<keyword evidence="6" id="KW-1185">Reference proteome</keyword>
<dbReference type="OrthoDB" id="7828598at2"/>
<dbReference type="Proteomes" id="UP000059074">
    <property type="component" value="Unassembled WGS sequence"/>
</dbReference>
<dbReference type="InterPro" id="IPR001647">
    <property type="entry name" value="HTH_TetR"/>
</dbReference>
<dbReference type="InterPro" id="IPR009057">
    <property type="entry name" value="Homeodomain-like_sf"/>
</dbReference>
<accession>A0A109B8R8</accession>
<evidence type="ECO:0000313" key="5">
    <source>
        <dbReference type="EMBL" id="KWT64190.1"/>
    </source>
</evidence>
<gene>
    <name evidence="5" type="ORF">APY04_3454</name>
</gene>
<name>A0A109B8R8_HYPSL</name>
<dbReference type="Gene3D" id="1.10.357.10">
    <property type="entry name" value="Tetracycline Repressor, domain 2"/>
    <property type="match status" value="1"/>
</dbReference>
<evidence type="ECO:0000313" key="6">
    <source>
        <dbReference type="Proteomes" id="UP000059074"/>
    </source>
</evidence>
<feature type="compositionally biased region" description="Basic and acidic residues" evidence="3">
    <location>
        <begin position="219"/>
        <end position="231"/>
    </location>
</feature>
<dbReference type="SUPFAM" id="SSF46689">
    <property type="entry name" value="Homeodomain-like"/>
    <property type="match status" value="1"/>
</dbReference>
<dbReference type="RefSeq" id="WP_068465129.1">
    <property type="nucleotide sequence ID" value="NZ_LMTR01000094.1"/>
</dbReference>
<dbReference type="EMBL" id="LMTR01000094">
    <property type="protein sequence ID" value="KWT64190.1"/>
    <property type="molecule type" value="Genomic_DNA"/>
</dbReference>
<dbReference type="STRING" id="121290.APY04_3454"/>
<dbReference type="GO" id="GO:0003677">
    <property type="term" value="F:DNA binding"/>
    <property type="evidence" value="ECO:0007669"/>
    <property type="project" value="UniProtKB-UniRule"/>
</dbReference>
<dbReference type="PATRIC" id="fig|121290.4.peg.1814"/>
<protein>
    <recommendedName>
        <fullName evidence="4">HTH tetR-type domain-containing protein</fullName>
    </recommendedName>
</protein>
<evidence type="ECO:0000256" key="2">
    <source>
        <dbReference type="PROSITE-ProRule" id="PRU00335"/>
    </source>
</evidence>
<feature type="region of interest" description="Disordered" evidence="3">
    <location>
        <begin position="217"/>
        <end position="246"/>
    </location>
</feature>